<keyword evidence="2" id="KW-1185">Reference proteome</keyword>
<reference evidence="1 2" key="1">
    <citation type="submission" date="2018-11" db="EMBL/GenBank/DDBJ databases">
        <title>Sequencing the genomes of 1000 actinobacteria strains.</title>
        <authorList>
            <person name="Klenk H.-P."/>
        </authorList>
    </citation>
    <scope>NUCLEOTIDE SEQUENCE [LARGE SCALE GENOMIC DNA]</scope>
    <source>
        <strain evidence="1 2">DSM 14012</strain>
    </source>
</reference>
<protein>
    <submittedName>
        <fullName evidence="1">Uncharacterized protein</fullName>
    </submittedName>
</protein>
<dbReference type="Proteomes" id="UP000266915">
    <property type="component" value="Unassembled WGS sequence"/>
</dbReference>
<comment type="caution">
    <text evidence="1">The sequence shown here is derived from an EMBL/GenBank/DDBJ whole genome shotgun (WGS) entry which is preliminary data.</text>
</comment>
<name>A0A3N2BL79_9MICO</name>
<sequence>MSTTSPHGETASPPPFDGAEAELGVIASCMAEDRSNDWSEEVRTLATIEAEITSVRHELQRYRRAFGPIDGIETVKRYADLGEFTAAALGSNTEWPGAEPLEWIDEHWGKLSPIGIGDQTPEDLVHWRAIADRLGIEHNGEPVEVCSVDECSGLVPADMLTTVCPQHEEDEAPDVATIPGYATTTT</sequence>
<evidence type="ECO:0000313" key="1">
    <source>
        <dbReference type="EMBL" id="ROR76031.1"/>
    </source>
</evidence>
<dbReference type="EMBL" id="RKHL01000002">
    <property type="protein sequence ID" value="ROR76031.1"/>
    <property type="molecule type" value="Genomic_DNA"/>
</dbReference>
<dbReference type="AlphaFoldDB" id="A0A3N2BL79"/>
<organism evidence="1 2">
    <name type="scientific">Plantibacter flavus</name>
    <dbReference type="NCBI Taxonomy" id="150123"/>
    <lineage>
        <taxon>Bacteria</taxon>
        <taxon>Bacillati</taxon>
        <taxon>Actinomycetota</taxon>
        <taxon>Actinomycetes</taxon>
        <taxon>Micrococcales</taxon>
        <taxon>Microbacteriaceae</taxon>
        <taxon>Plantibacter</taxon>
    </lineage>
</organism>
<evidence type="ECO:0000313" key="2">
    <source>
        <dbReference type="Proteomes" id="UP000266915"/>
    </source>
</evidence>
<proteinExistence type="predicted"/>
<gene>
    <name evidence="1" type="ORF">EDD42_3983</name>
</gene>
<accession>A0A3N2BL79</accession>